<evidence type="ECO:0000313" key="2">
    <source>
        <dbReference type="EMBL" id="SOY28342.1"/>
    </source>
</evidence>
<gene>
    <name evidence="2" type="ORF">AMURIS_01049</name>
</gene>
<dbReference type="RefSeq" id="WP_103238432.1">
    <property type="nucleotide sequence ID" value="NZ_JANJZD010000004.1"/>
</dbReference>
<keyword evidence="1" id="KW-1133">Transmembrane helix</keyword>
<keyword evidence="3" id="KW-1185">Reference proteome</keyword>
<dbReference type="Proteomes" id="UP000236311">
    <property type="component" value="Unassembled WGS sequence"/>
</dbReference>
<accession>A0A2K4ZD01</accession>
<keyword evidence="1" id="KW-0812">Transmembrane</keyword>
<evidence type="ECO:0000256" key="1">
    <source>
        <dbReference type="SAM" id="Phobius"/>
    </source>
</evidence>
<feature type="transmembrane region" description="Helical" evidence="1">
    <location>
        <begin position="61"/>
        <end position="82"/>
    </location>
</feature>
<reference evidence="2 3" key="1">
    <citation type="submission" date="2018-01" db="EMBL/GenBank/DDBJ databases">
        <authorList>
            <person name="Gaut B.S."/>
            <person name="Morton B.R."/>
            <person name="Clegg M.T."/>
            <person name="Duvall M.R."/>
        </authorList>
    </citation>
    <scope>NUCLEOTIDE SEQUENCE [LARGE SCALE GENOMIC DNA]</scope>
    <source>
        <strain evidence="2">GP69</strain>
    </source>
</reference>
<name>A0A2K4ZD01_9FIRM</name>
<protein>
    <submittedName>
        <fullName evidence="2">Uncharacterized protein</fullName>
    </submittedName>
</protein>
<organism evidence="2 3">
    <name type="scientific">Acetatifactor muris</name>
    <dbReference type="NCBI Taxonomy" id="879566"/>
    <lineage>
        <taxon>Bacteria</taxon>
        <taxon>Bacillati</taxon>
        <taxon>Bacillota</taxon>
        <taxon>Clostridia</taxon>
        <taxon>Lachnospirales</taxon>
        <taxon>Lachnospiraceae</taxon>
        <taxon>Acetatifactor</taxon>
    </lineage>
</organism>
<dbReference type="EMBL" id="OFSM01000004">
    <property type="protein sequence ID" value="SOY28342.1"/>
    <property type="molecule type" value="Genomic_DNA"/>
</dbReference>
<sequence length="105" mass="12078">MKSVIKSFCILMNKCLLNRKMLLTGLCVANIASIAQSYTLVLLPKVIAGNLEELDRLVQWLLIFSGLLICFYVVRSICTNIVDFQFSRLRFAMFREVNNKKMEIP</sequence>
<evidence type="ECO:0000313" key="3">
    <source>
        <dbReference type="Proteomes" id="UP000236311"/>
    </source>
</evidence>
<dbReference type="AlphaFoldDB" id="A0A2K4ZD01"/>
<proteinExistence type="predicted"/>
<keyword evidence="1" id="KW-0472">Membrane</keyword>